<protein>
    <submittedName>
        <fullName evidence="1">CRISPR-associated protein Cas8c/Csd1, subtype I-C/DVULG</fullName>
    </submittedName>
</protein>
<dbReference type="Pfam" id="PF09709">
    <property type="entry name" value="Cas_Csd1"/>
    <property type="match status" value="1"/>
</dbReference>
<dbReference type="AlphaFoldDB" id="A0A1W6LLL0"/>
<dbReference type="STRING" id="1941349.STSP1_01048"/>
<dbReference type="CDD" id="cd09757">
    <property type="entry name" value="Cas8c_I-C"/>
    <property type="match status" value="1"/>
</dbReference>
<gene>
    <name evidence="1" type="ORF">STSP1_01048</name>
</gene>
<proteinExistence type="predicted"/>
<organism evidence="1 2">
    <name type="scientific">Sedimentisphaera salicampi</name>
    <dbReference type="NCBI Taxonomy" id="1941349"/>
    <lineage>
        <taxon>Bacteria</taxon>
        <taxon>Pseudomonadati</taxon>
        <taxon>Planctomycetota</taxon>
        <taxon>Phycisphaerae</taxon>
        <taxon>Sedimentisphaerales</taxon>
        <taxon>Sedimentisphaeraceae</taxon>
        <taxon>Sedimentisphaera</taxon>
    </lineage>
</organism>
<dbReference type="KEGG" id="pbp:STSP1_01048"/>
<reference evidence="2" key="1">
    <citation type="submission" date="2017-04" db="EMBL/GenBank/DDBJ databases">
        <title>Comparative genomics and description of representatives of a novel lineage of planctomycetes thriving in anoxic sediments.</title>
        <authorList>
            <person name="Spring S."/>
            <person name="Bunk B."/>
            <person name="Sproer C."/>
        </authorList>
    </citation>
    <scope>NUCLEOTIDE SEQUENCE [LARGE SCALE GENOMIC DNA]</scope>
    <source>
        <strain evidence="2">ST-PulAB-D4</strain>
    </source>
</reference>
<name>A0A1W6LLL0_9BACT</name>
<sequence>MIIQELSRYYDRLKEREDLQVPEPGFSVEKINAAAVIDENGNLKQVKDLQIYEKKKSYPRYMDVPQSFGRSGSKAHEHPFFLWDNTGFVLGSSGKDAKKDKLKFDNFKKLHFDLLEKCEEPEAKALLNFFQKWQPSSAEGIDNWEEIEGKNIVFQLETKRAFIHENPVIRKIWSDNYKNFLSIDFSDGICSVTGEAEQIPNIHPMLGGVRGAQSSGAAIVSYNKSSFESYGKTQNYNSSVGSKAAFKYTTALKYLLSSNSRQKIQIGDATTIFWSERQSAVEGIFGLVFEPYNNEDSENKSVRTFLETVRLGRKPADIEEGNNFYILGLSPNASRLSVRFWHVSDVSDICEKIGQHFRDLQIIRSSDKDSEFPSLWQILRQTVSQKSHEGPPPLLSGALMMAILKGTAYPERILSLLIERIRANENVNYCKAAVIKAVLTRKSRIFNNNNLEVAMSLDKNNKNPAYLLGRLFAVLERLQQSAIGNANATIKDRFYGSASATPRAVFPNLLKLAQHHISKSDYGTFYDKLIEEIVSEVSAFPAHFTIEQQGLFAIGYYHQRQDLFTKNEKTNNQENENE</sequence>
<dbReference type="RefSeq" id="WP_085755348.1">
    <property type="nucleotide sequence ID" value="NZ_CP021023.1"/>
</dbReference>
<dbReference type="NCBIfam" id="TIGR01863">
    <property type="entry name" value="cas_Csd1"/>
    <property type="match status" value="1"/>
</dbReference>
<accession>A0A1W6LLL0</accession>
<dbReference type="Proteomes" id="UP000193334">
    <property type="component" value="Chromosome"/>
</dbReference>
<evidence type="ECO:0000313" key="1">
    <source>
        <dbReference type="EMBL" id="ARN56659.1"/>
    </source>
</evidence>
<keyword evidence="2" id="KW-1185">Reference proteome</keyword>
<dbReference type="InterPro" id="IPR010144">
    <property type="entry name" value="CRISPR-assoc_prot_Csd1-typ"/>
</dbReference>
<evidence type="ECO:0000313" key="2">
    <source>
        <dbReference type="Proteomes" id="UP000193334"/>
    </source>
</evidence>
<dbReference type="EMBL" id="CP021023">
    <property type="protein sequence ID" value="ARN56659.1"/>
    <property type="molecule type" value="Genomic_DNA"/>
</dbReference>